<dbReference type="Gene3D" id="3.30.470.20">
    <property type="entry name" value="ATP-grasp fold, B domain"/>
    <property type="match status" value="1"/>
</dbReference>
<dbReference type="GO" id="GO:0005524">
    <property type="term" value="F:ATP binding"/>
    <property type="evidence" value="ECO:0007669"/>
    <property type="project" value="UniProtKB-KW"/>
</dbReference>
<dbReference type="GO" id="GO:0004639">
    <property type="term" value="F:phosphoribosylaminoimidazolesuccinocarboxamide synthase activity"/>
    <property type="evidence" value="ECO:0007669"/>
    <property type="project" value="UniProtKB-UniRule"/>
</dbReference>
<dbReference type="Gene3D" id="3.30.200.20">
    <property type="entry name" value="Phosphorylase Kinase, domain 1"/>
    <property type="match status" value="1"/>
</dbReference>
<comment type="catalytic activity">
    <reaction evidence="6">
        <text>5-amino-1-(5-phospho-D-ribosyl)imidazole-4-carboxylate + L-aspartate + ATP = (2S)-2-[5-amino-1-(5-phospho-beta-D-ribosyl)imidazole-4-carboxamido]succinate + ADP + phosphate + 2 H(+)</text>
        <dbReference type="Rhea" id="RHEA:22628"/>
        <dbReference type="ChEBI" id="CHEBI:15378"/>
        <dbReference type="ChEBI" id="CHEBI:29991"/>
        <dbReference type="ChEBI" id="CHEBI:30616"/>
        <dbReference type="ChEBI" id="CHEBI:43474"/>
        <dbReference type="ChEBI" id="CHEBI:58443"/>
        <dbReference type="ChEBI" id="CHEBI:77657"/>
        <dbReference type="ChEBI" id="CHEBI:456216"/>
        <dbReference type="EC" id="6.3.2.6"/>
    </reaction>
</comment>
<feature type="domain" description="SAICAR synthetase/ADE2 N-terminal" evidence="7">
    <location>
        <begin position="23"/>
        <end position="280"/>
    </location>
</feature>
<evidence type="ECO:0000256" key="2">
    <source>
        <dbReference type="ARBA" id="ARBA00022598"/>
    </source>
</evidence>
<keyword evidence="9" id="KW-1185">Reference proteome</keyword>
<dbReference type="AlphaFoldDB" id="A0A1Y3GGE3"/>
<evidence type="ECO:0000256" key="5">
    <source>
        <dbReference type="ARBA" id="ARBA00022840"/>
    </source>
</evidence>
<dbReference type="PANTHER" id="PTHR43700:SF1">
    <property type="entry name" value="PHOSPHORIBOSYLAMINOIMIDAZOLE-SUCCINOCARBOXAMIDE SYNTHASE"/>
    <property type="match status" value="1"/>
</dbReference>
<keyword evidence="2 6" id="KW-0436">Ligase</keyword>
<dbReference type="Proteomes" id="UP000195137">
    <property type="component" value="Unassembled WGS sequence"/>
</dbReference>
<comment type="caution">
    <text evidence="8">The sequence shown here is derived from an EMBL/GenBank/DDBJ whole genome shotgun (WGS) entry which is preliminary data.</text>
</comment>
<dbReference type="OrthoDB" id="10775at2157"/>
<evidence type="ECO:0000259" key="7">
    <source>
        <dbReference type="Pfam" id="PF01259"/>
    </source>
</evidence>
<dbReference type="GO" id="GO:0006189">
    <property type="term" value="P:'de novo' IMP biosynthetic process"/>
    <property type="evidence" value="ECO:0007669"/>
    <property type="project" value="UniProtKB-UniRule"/>
</dbReference>
<dbReference type="UniPathway" id="UPA00074">
    <property type="reaction ID" value="UER00131"/>
</dbReference>
<dbReference type="Pfam" id="PF01259">
    <property type="entry name" value="SAICAR_synt"/>
    <property type="match status" value="1"/>
</dbReference>
<evidence type="ECO:0000256" key="1">
    <source>
        <dbReference type="ARBA" id="ARBA00004672"/>
    </source>
</evidence>
<gene>
    <name evidence="6" type="primary">purC</name>
    <name evidence="8" type="ORF">AMET1_0062</name>
</gene>
<dbReference type="PANTHER" id="PTHR43700">
    <property type="entry name" value="PHOSPHORIBOSYLAMINOIMIDAZOLE-SUCCINOCARBOXAMIDE SYNTHASE"/>
    <property type="match status" value="1"/>
</dbReference>
<accession>A0A1Y3GGE3</accession>
<evidence type="ECO:0000313" key="8">
    <source>
        <dbReference type="EMBL" id="OUJ19393.1"/>
    </source>
</evidence>
<reference evidence="8 9" key="1">
    <citation type="submission" date="2016-12" db="EMBL/GenBank/DDBJ databases">
        <title>Discovery of methanogenic haloarchaea.</title>
        <authorList>
            <person name="Sorokin D.Y."/>
            <person name="Makarova K.S."/>
            <person name="Abbas B."/>
            <person name="Ferrer M."/>
            <person name="Golyshin P.N."/>
        </authorList>
    </citation>
    <scope>NUCLEOTIDE SEQUENCE [LARGE SCALE GENOMIC DNA]</scope>
    <source>
        <strain evidence="8">AMET1</strain>
    </source>
</reference>
<organism evidence="8 9">
    <name type="scientific">Methanonatronarchaeum thermophilum</name>
    <dbReference type="NCBI Taxonomy" id="1927129"/>
    <lineage>
        <taxon>Archaea</taxon>
        <taxon>Methanobacteriati</taxon>
        <taxon>Methanobacteriota</taxon>
        <taxon>Methanonatronarchaeia</taxon>
        <taxon>Methanonatronarchaeales</taxon>
        <taxon>Methanonatronarchaeaceae</taxon>
        <taxon>Methanonatronarchaeum</taxon>
    </lineage>
</organism>
<evidence type="ECO:0000256" key="6">
    <source>
        <dbReference type="HAMAP-Rule" id="MF_00137"/>
    </source>
</evidence>
<comment type="pathway">
    <text evidence="1 6">Purine metabolism; IMP biosynthesis via de novo pathway; 5-amino-1-(5-phospho-D-ribosyl)imidazole-4-carboxamide from 5-amino-1-(5-phospho-D-ribosyl)imidazole-4-carboxylate: step 1/2.</text>
</comment>
<comment type="similarity">
    <text evidence="6">Belongs to the SAICAR synthetase family.</text>
</comment>
<proteinExistence type="inferred from homology"/>
<dbReference type="SUPFAM" id="SSF56104">
    <property type="entry name" value="SAICAR synthase-like"/>
    <property type="match status" value="1"/>
</dbReference>
<keyword evidence="3 6" id="KW-0547">Nucleotide-binding</keyword>
<name>A0A1Y3GGE3_9EURY</name>
<dbReference type="EMBL" id="MRZU01000002">
    <property type="protein sequence ID" value="OUJ19393.1"/>
    <property type="molecule type" value="Genomic_DNA"/>
</dbReference>
<keyword evidence="4 6" id="KW-0658">Purine biosynthesis</keyword>
<dbReference type="GO" id="GO:0005737">
    <property type="term" value="C:cytoplasm"/>
    <property type="evidence" value="ECO:0007669"/>
    <property type="project" value="TreeGrafter"/>
</dbReference>
<dbReference type="HAMAP" id="MF_00137">
    <property type="entry name" value="SAICAR_synth"/>
    <property type="match status" value="1"/>
</dbReference>
<dbReference type="RefSeq" id="WP_086636644.1">
    <property type="nucleotide sequence ID" value="NZ_MRZU01000002.1"/>
</dbReference>
<keyword evidence="5 6" id="KW-0067">ATP-binding</keyword>
<evidence type="ECO:0000256" key="3">
    <source>
        <dbReference type="ARBA" id="ARBA00022741"/>
    </source>
</evidence>
<sequence length="347" mass="39540">MGSVKDLEVLEKPTKNEMGIGRFHFSDRYSVFDWGEMPDLIESKGAALCIMGAFCFERLEEVGVETHYRGLVRDGETFGLEEIDEPTDVMEVDLTRVVEPGYVDGYDYSVYQEFAENGEGNFLIPLEVIYRNGLPEGSSVFRRFDRGDITPGDFGLEEIPEPGSDLDSPLFDVSTKLEERDRYISWDIAREIAGLSKEELTEIRDILGTVNEVITKAAEDAGFKNEDGKIELAFDPEREPMVVDVVGTLDECRFTYDGVQVSKQVVRDYYRDTEWHQVVKEAKKTAKEQGIRDWREHAEEPPSIDPELKDITINLYKSAANEFIGRELFDSPSLETVIGRYKTYVDN</sequence>
<dbReference type="EC" id="6.3.2.6" evidence="6"/>
<protein>
    <recommendedName>
        <fullName evidence="6">Phosphoribosylaminoimidazole-succinocarboxamide synthase</fullName>
        <ecNumber evidence="6">6.3.2.6</ecNumber>
    </recommendedName>
    <alternativeName>
        <fullName evidence="6">SAICAR synthetase</fullName>
    </alternativeName>
</protein>
<dbReference type="InterPro" id="IPR028923">
    <property type="entry name" value="SAICAR_synt/ADE2_N"/>
</dbReference>
<evidence type="ECO:0000256" key="4">
    <source>
        <dbReference type="ARBA" id="ARBA00022755"/>
    </source>
</evidence>
<evidence type="ECO:0000313" key="9">
    <source>
        <dbReference type="Proteomes" id="UP000195137"/>
    </source>
</evidence>